<feature type="compositionally biased region" description="Low complexity" evidence="1">
    <location>
        <begin position="31"/>
        <end position="59"/>
    </location>
</feature>
<dbReference type="Proteomes" id="UP001422074">
    <property type="component" value="Unassembled WGS sequence"/>
</dbReference>
<proteinExistence type="predicted"/>
<name>A0ABU9X248_9MICC</name>
<evidence type="ECO:0000313" key="3">
    <source>
        <dbReference type="Proteomes" id="UP001422074"/>
    </source>
</evidence>
<sequence>MTLHPSPRLSSHPIAALRAAAARIAAWHPLAGARPRPDAGPAEARPAVAGPAAEAGPAVMPSAGKPRARWDAAYLEARNEDVFRRMSQDRSLH</sequence>
<dbReference type="RefSeq" id="WP_345885967.1">
    <property type="nucleotide sequence ID" value="NZ_JBDFRB010000014.1"/>
</dbReference>
<evidence type="ECO:0000313" key="2">
    <source>
        <dbReference type="EMBL" id="MEN2745539.1"/>
    </source>
</evidence>
<reference evidence="2 3" key="1">
    <citation type="submission" date="2024-05" db="EMBL/GenBank/DDBJ databases">
        <title>Sinomonas sp. nov., isolated from a waste landfill.</title>
        <authorList>
            <person name="Zhao Y."/>
        </authorList>
    </citation>
    <scope>NUCLEOTIDE SEQUENCE [LARGE SCALE GENOMIC DNA]</scope>
    <source>
        <strain evidence="2 3">CCTCC AB2014300</strain>
    </source>
</reference>
<gene>
    <name evidence="2" type="ORF">ABCQ75_13480</name>
</gene>
<feature type="region of interest" description="Disordered" evidence="1">
    <location>
        <begin position="31"/>
        <end position="65"/>
    </location>
</feature>
<keyword evidence="3" id="KW-1185">Reference proteome</keyword>
<evidence type="ECO:0000256" key="1">
    <source>
        <dbReference type="SAM" id="MobiDB-lite"/>
    </source>
</evidence>
<protein>
    <submittedName>
        <fullName evidence="2">Uncharacterized protein</fullName>
    </submittedName>
</protein>
<comment type="caution">
    <text evidence="2">The sequence shown here is derived from an EMBL/GenBank/DDBJ whole genome shotgun (WGS) entry which is preliminary data.</text>
</comment>
<dbReference type="EMBL" id="JBDFRB010000014">
    <property type="protein sequence ID" value="MEN2745539.1"/>
    <property type="molecule type" value="Genomic_DNA"/>
</dbReference>
<organism evidence="2 3">
    <name type="scientific">Sinomonas halotolerans</name>
    <dbReference type="NCBI Taxonomy" id="1644133"/>
    <lineage>
        <taxon>Bacteria</taxon>
        <taxon>Bacillati</taxon>
        <taxon>Actinomycetota</taxon>
        <taxon>Actinomycetes</taxon>
        <taxon>Micrococcales</taxon>
        <taxon>Micrococcaceae</taxon>
        <taxon>Sinomonas</taxon>
    </lineage>
</organism>
<accession>A0ABU9X248</accession>